<dbReference type="RefSeq" id="WP_094335393.1">
    <property type="nucleotide sequence ID" value="NZ_NFIE01000009.1"/>
</dbReference>
<accession>A0A1Y3Y034</accession>
<dbReference type="GO" id="GO:0005737">
    <property type="term" value="C:cytoplasm"/>
    <property type="evidence" value="ECO:0007669"/>
    <property type="project" value="TreeGrafter"/>
</dbReference>
<evidence type="ECO:0000256" key="1">
    <source>
        <dbReference type="ARBA" id="ARBA00001933"/>
    </source>
</evidence>
<dbReference type="Gene3D" id="3.40.50.1100">
    <property type="match status" value="2"/>
</dbReference>
<comment type="cofactor">
    <cofactor evidence="1 5">
        <name>pyridoxal 5'-phosphate</name>
        <dbReference type="ChEBI" id="CHEBI:597326"/>
    </cofactor>
</comment>
<name>A0A1Y3Y034_9ACTN</name>
<evidence type="ECO:0000259" key="6">
    <source>
        <dbReference type="Pfam" id="PF00291"/>
    </source>
</evidence>
<dbReference type="InterPro" id="IPR004450">
    <property type="entry name" value="Thr_synthase-like"/>
</dbReference>
<evidence type="ECO:0000313" key="9">
    <source>
        <dbReference type="Proteomes" id="UP000195781"/>
    </source>
</evidence>
<dbReference type="NCBIfam" id="TIGR00260">
    <property type="entry name" value="thrC"/>
    <property type="match status" value="1"/>
</dbReference>
<evidence type="ECO:0000256" key="4">
    <source>
        <dbReference type="NCBIfam" id="TIGR00260"/>
    </source>
</evidence>
<dbReference type="Gene3D" id="3.90.1380.10">
    <property type="entry name" value="Threonine synthase, N-terminal domain"/>
    <property type="match status" value="1"/>
</dbReference>
<proteinExistence type="inferred from homology"/>
<keyword evidence="3 5" id="KW-0663">Pyridoxal phosphate</keyword>
<dbReference type="InterPro" id="IPR036052">
    <property type="entry name" value="TrpB-like_PALP_sf"/>
</dbReference>
<dbReference type="InterPro" id="IPR001926">
    <property type="entry name" value="TrpB-like_PALP"/>
</dbReference>
<dbReference type="EC" id="4.2.3.1" evidence="4"/>
<dbReference type="AlphaFoldDB" id="A0A1Y3Y034"/>
<dbReference type="PANTHER" id="PTHR43515">
    <property type="entry name" value="THREONINE SYNTHASE-LIKE 1"/>
    <property type="match status" value="1"/>
</dbReference>
<protein>
    <recommendedName>
        <fullName evidence="4">Threonine synthase</fullName>
        <ecNumber evidence="4">4.2.3.1</ecNumber>
    </recommendedName>
</protein>
<keyword evidence="9" id="KW-1185">Reference proteome</keyword>
<sequence>MSLYHSTRSRAISRTSKEAIREGLAPDGGLFVCDALGAEKFEVSRLAEMSYSEIAQAVLQMLLPDYTSDEIAACVREAYEGTFASPEVTPLVPLESLGTGSIDSPVSVLELFHGPTSAFKDVALQMLPRLMARAGDADGDGRVMIVTATSGDTGKAALAGFADAPGCGITVFYPAGKVSHVQELQMTTQAGGNVAVCAVRGNFDDTQSAVKRIFADSALAERLGAAGWTLSSANSINVGRLVPQVVYYFAAYAQLLRAGTIEVGDEVEFCVPTGNFGDVLAGYYAKLLGLPVAKLIVASDANNVLYDFLTTGVYDRNRPFFTTTSPSMDILISSNLERMLYYLSDGDCELVAALMAELAETGRYEVPADLLARIQEVFGCGWASEAEVSDAIRSCWEGHGYLIDPHTACGYHVLERTPAAPGARARVLLSTASPYKFPRAVAEALDLAVPEDDFACMETLAQATGTMPPAQLASLQSAPILHGDVVDVDDMGAFVERAALDL</sequence>
<evidence type="ECO:0000256" key="2">
    <source>
        <dbReference type="ARBA" id="ARBA00005517"/>
    </source>
</evidence>
<dbReference type="EMBL" id="NFIE01000009">
    <property type="protein sequence ID" value="OUN88729.1"/>
    <property type="molecule type" value="Genomic_DNA"/>
</dbReference>
<organism evidence="8 9">
    <name type="scientific">[Collinsella] massiliensis</name>
    <dbReference type="NCBI Taxonomy" id="1232426"/>
    <lineage>
        <taxon>Bacteria</taxon>
        <taxon>Bacillati</taxon>
        <taxon>Actinomycetota</taxon>
        <taxon>Coriobacteriia</taxon>
        <taxon>Coriobacteriales</taxon>
        <taxon>Coriobacteriaceae</taxon>
        <taxon>Enorma</taxon>
    </lineage>
</organism>
<dbReference type="GO" id="GO:0004795">
    <property type="term" value="F:threonine synthase activity"/>
    <property type="evidence" value="ECO:0007669"/>
    <property type="project" value="UniProtKB-UniRule"/>
</dbReference>
<evidence type="ECO:0000313" key="8">
    <source>
        <dbReference type="EMBL" id="OUN88729.1"/>
    </source>
</evidence>
<dbReference type="Proteomes" id="UP000195781">
    <property type="component" value="Unassembled WGS sequence"/>
</dbReference>
<dbReference type="OrthoDB" id="9778118at2"/>
<dbReference type="GO" id="GO:0009088">
    <property type="term" value="P:threonine biosynthetic process"/>
    <property type="evidence" value="ECO:0007669"/>
    <property type="project" value="UniProtKB-UniRule"/>
</dbReference>
<dbReference type="InterPro" id="IPR029144">
    <property type="entry name" value="Thr_synth_N"/>
</dbReference>
<evidence type="ECO:0000259" key="7">
    <source>
        <dbReference type="Pfam" id="PF14821"/>
    </source>
</evidence>
<dbReference type="Pfam" id="PF14821">
    <property type="entry name" value="Thr_synth_N"/>
    <property type="match status" value="1"/>
</dbReference>
<dbReference type="PANTHER" id="PTHR43515:SF1">
    <property type="entry name" value="THREONINE SYNTHASE-LIKE 1"/>
    <property type="match status" value="1"/>
</dbReference>
<feature type="modified residue" description="N6-(pyridoxal phosphate)lysine" evidence="5">
    <location>
        <position position="120"/>
    </location>
</feature>
<dbReference type="CDD" id="cd01560">
    <property type="entry name" value="Thr-synth_2"/>
    <property type="match status" value="1"/>
</dbReference>
<dbReference type="Pfam" id="PF00291">
    <property type="entry name" value="PALP"/>
    <property type="match status" value="1"/>
</dbReference>
<comment type="similarity">
    <text evidence="2">Belongs to the threonine synthase family.</text>
</comment>
<evidence type="ECO:0000256" key="5">
    <source>
        <dbReference type="PIRSR" id="PIRSR604450-51"/>
    </source>
</evidence>
<gene>
    <name evidence="8" type="ORF">B5G02_04915</name>
</gene>
<evidence type="ECO:0000256" key="3">
    <source>
        <dbReference type="ARBA" id="ARBA00022898"/>
    </source>
</evidence>
<feature type="domain" description="Threonine synthase N-terminal" evidence="7">
    <location>
        <begin position="4"/>
        <end position="79"/>
    </location>
</feature>
<comment type="caution">
    <text evidence="8">The sequence shown here is derived from an EMBL/GenBank/DDBJ whole genome shotgun (WGS) entry which is preliminary data.</text>
</comment>
<dbReference type="InterPro" id="IPR037158">
    <property type="entry name" value="Thr_synth_N_sf"/>
</dbReference>
<dbReference type="SUPFAM" id="SSF53686">
    <property type="entry name" value="Tryptophan synthase beta subunit-like PLP-dependent enzymes"/>
    <property type="match status" value="1"/>
</dbReference>
<feature type="domain" description="Tryptophan synthase beta chain-like PALP" evidence="6">
    <location>
        <begin position="88"/>
        <end position="428"/>
    </location>
</feature>
<reference evidence="9" key="1">
    <citation type="submission" date="2017-04" db="EMBL/GenBank/DDBJ databases">
        <title>Function of individual gut microbiota members based on whole genome sequencing of pure cultures obtained from chicken caecum.</title>
        <authorList>
            <person name="Medvecky M."/>
            <person name="Cejkova D."/>
            <person name="Polansky O."/>
            <person name="Karasova D."/>
            <person name="Kubasova T."/>
            <person name="Cizek A."/>
            <person name="Rychlik I."/>
        </authorList>
    </citation>
    <scope>NUCLEOTIDE SEQUENCE [LARGE SCALE GENOMIC DNA]</scope>
    <source>
        <strain evidence="9">An5</strain>
    </source>
</reference>